<dbReference type="PATRIC" id="fig|889306.3.peg.2934"/>
<gene>
    <name evidence="1" type="ORF">KP78_29210</name>
</gene>
<dbReference type="AlphaFoldDB" id="A0A0C2V8T3"/>
<dbReference type="RefSeq" id="WP_200889228.1">
    <property type="nucleotide sequence ID" value="NZ_JXRP01000018.1"/>
</dbReference>
<accession>A0A0C2V8T3</accession>
<organism evidence="1 2">
    <name type="scientific">Jeotgalibacillus soli</name>
    <dbReference type="NCBI Taxonomy" id="889306"/>
    <lineage>
        <taxon>Bacteria</taxon>
        <taxon>Bacillati</taxon>
        <taxon>Bacillota</taxon>
        <taxon>Bacilli</taxon>
        <taxon>Bacillales</taxon>
        <taxon>Caryophanaceae</taxon>
        <taxon>Jeotgalibacillus</taxon>
    </lineage>
</organism>
<keyword evidence="2" id="KW-1185">Reference proteome</keyword>
<evidence type="ECO:0000313" key="1">
    <source>
        <dbReference type="EMBL" id="KIL45377.1"/>
    </source>
</evidence>
<comment type="caution">
    <text evidence="1">The sequence shown here is derived from an EMBL/GenBank/DDBJ whole genome shotgun (WGS) entry which is preliminary data.</text>
</comment>
<evidence type="ECO:0000313" key="2">
    <source>
        <dbReference type="Proteomes" id="UP000031938"/>
    </source>
</evidence>
<dbReference type="Proteomes" id="UP000031938">
    <property type="component" value="Unassembled WGS sequence"/>
</dbReference>
<proteinExistence type="predicted"/>
<reference evidence="1 2" key="1">
    <citation type="submission" date="2015-01" db="EMBL/GenBank/DDBJ databases">
        <title>Genome sequencing of Jeotgalibacillus soli.</title>
        <authorList>
            <person name="Goh K.M."/>
            <person name="Chan K.-G."/>
            <person name="Yaakop A.S."/>
            <person name="Ee R."/>
            <person name="Gan H.M."/>
            <person name="Chan C.S."/>
        </authorList>
    </citation>
    <scope>NUCLEOTIDE SEQUENCE [LARGE SCALE GENOMIC DNA]</scope>
    <source>
        <strain evidence="1 2">P9</strain>
    </source>
</reference>
<sequence>MKTITGLQIGVALENIELNPVTRLDLIKYACTSGAERHLKEQFTKIIEMSNKIR</sequence>
<protein>
    <submittedName>
        <fullName evidence="1">Uncharacterized protein</fullName>
    </submittedName>
</protein>
<dbReference type="STRING" id="889306.KP78_29210"/>
<name>A0A0C2V8T3_9BACL</name>
<dbReference type="EMBL" id="JXRP01000018">
    <property type="protein sequence ID" value="KIL45377.1"/>
    <property type="molecule type" value="Genomic_DNA"/>
</dbReference>